<sequence length="55" mass="6100">MKPHLQTTIWTLLKGSASQREIARVTGIDRKTIRAYARRFAEEQANSPGVATGSE</sequence>
<name>A0A0K6I8Z5_9BURK</name>
<evidence type="ECO:0000313" key="2">
    <source>
        <dbReference type="Proteomes" id="UP000183649"/>
    </source>
</evidence>
<feature type="non-terminal residue" evidence="1">
    <location>
        <position position="55"/>
    </location>
</feature>
<proteinExistence type="predicted"/>
<evidence type="ECO:0000313" key="1">
    <source>
        <dbReference type="EMBL" id="CUA99585.1"/>
    </source>
</evidence>
<dbReference type="EMBL" id="CYHF01000010">
    <property type="protein sequence ID" value="CUA99585.1"/>
    <property type="molecule type" value="Genomic_DNA"/>
</dbReference>
<evidence type="ECO:0008006" key="3">
    <source>
        <dbReference type="Google" id="ProtNLM"/>
    </source>
</evidence>
<accession>A0A0K6I8Z5</accession>
<dbReference type="AlphaFoldDB" id="A0A0K6I8Z5"/>
<gene>
    <name evidence="1" type="ORF">Ga0061069_1101</name>
</gene>
<reference evidence="2" key="1">
    <citation type="submission" date="2015-08" db="EMBL/GenBank/DDBJ databases">
        <authorList>
            <person name="Varghese N."/>
        </authorList>
    </citation>
    <scope>NUCLEOTIDE SEQUENCE [LARGE SCALE GENOMIC DNA]</scope>
    <source>
        <strain evidence="2">DSM 18181</strain>
    </source>
</reference>
<organism evidence="1 2">
    <name type="scientific">Thiomonas bhubaneswarensis</name>
    <dbReference type="NCBI Taxonomy" id="339866"/>
    <lineage>
        <taxon>Bacteria</taxon>
        <taxon>Pseudomonadati</taxon>
        <taxon>Pseudomonadota</taxon>
        <taxon>Betaproteobacteria</taxon>
        <taxon>Burkholderiales</taxon>
        <taxon>Thiomonas</taxon>
    </lineage>
</organism>
<keyword evidence="2" id="KW-1185">Reference proteome</keyword>
<protein>
    <recommendedName>
        <fullName evidence="3">Homeodomain-like domain</fullName>
    </recommendedName>
</protein>
<dbReference type="Proteomes" id="UP000183649">
    <property type="component" value="Unassembled WGS sequence"/>
</dbReference>